<evidence type="ECO:0000313" key="1">
    <source>
        <dbReference type="EMBL" id="KAJ5068722.1"/>
    </source>
</evidence>
<name>A0A9Q0L9B8_ANAIG</name>
<organism evidence="1 2">
    <name type="scientific">Anaeramoeba ignava</name>
    <name type="common">Anaerobic marine amoeba</name>
    <dbReference type="NCBI Taxonomy" id="1746090"/>
    <lineage>
        <taxon>Eukaryota</taxon>
        <taxon>Metamonada</taxon>
        <taxon>Anaeramoebidae</taxon>
        <taxon>Anaeramoeba</taxon>
    </lineage>
</organism>
<comment type="caution">
    <text evidence="1">The sequence shown here is derived from an EMBL/GenBank/DDBJ whole genome shotgun (WGS) entry which is preliminary data.</text>
</comment>
<accession>A0A9Q0L9B8</accession>
<sequence>MLHFIEIFISSFVSMQNSSNKSKEDQNKIINEQVMKFSQNILKLSDIIQDFSYVYSCSSTFTSQVLIKNVSDIYYKLDKVINDPLKLKSIKFYEKITNHQKSKLKSFITKVNKIILLKGWKRLILDLKDNKDENQKLKKVLIKKLSKYKGTKTTRNQINKYFPQKILLKHIYEAYQYCKQL</sequence>
<reference evidence="1" key="1">
    <citation type="submission" date="2022-10" db="EMBL/GenBank/DDBJ databases">
        <title>Novel sulphate-reducing endosymbionts in the free-living metamonad Anaeramoeba.</title>
        <authorList>
            <person name="Jerlstrom-Hultqvist J."/>
            <person name="Cepicka I."/>
            <person name="Gallot-Lavallee L."/>
            <person name="Salas-Leiva D."/>
            <person name="Curtis B.A."/>
            <person name="Zahonova K."/>
            <person name="Pipaliya S."/>
            <person name="Dacks J."/>
            <person name="Roger A.J."/>
        </authorList>
    </citation>
    <scope>NUCLEOTIDE SEQUENCE</scope>
    <source>
        <strain evidence="1">BMAN</strain>
    </source>
</reference>
<dbReference type="Proteomes" id="UP001149090">
    <property type="component" value="Unassembled WGS sequence"/>
</dbReference>
<gene>
    <name evidence="1" type="ORF">M0811_02665</name>
</gene>
<dbReference type="AlphaFoldDB" id="A0A9Q0L9B8"/>
<dbReference type="EMBL" id="JAPDFW010000114">
    <property type="protein sequence ID" value="KAJ5068722.1"/>
    <property type="molecule type" value="Genomic_DNA"/>
</dbReference>
<proteinExistence type="predicted"/>
<keyword evidence="2" id="KW-1185">Reference proteome</keyword>
<protein>
    <submittedName>
        <fullName evidence="1">Uncharacterized protein</fullName>
    </submittedName>
</protein>
<evidence type="ECO:0000313" key="2">
    <source>
        <dbReference type="Proteomes" id="UP001149090"/>
    </source>
</evidence>